<dbReference type="Pfam" id="PF06170">
    <property type="entry name" value="DUF983"/>
    <property type="match status" value="1"/>
</dbReference>
<feature type="transmembrane region" description="Helical" evidence="2">
    <location>
        <begin position="103"/>
        <end position="122"/>
    </location>
</feature>
<comment type="caution">
    <text evidence="3">The sequence shown here is derived from an EMBL/GenBank/DDBJ whole genome shotgun (WGS) entry which is preliminary data.</text>
</comment>
<evidence type="ECO:0000256" key="1">
    <source>
        <dbReference type="SAM" id="MobiDB-lite"/>
    </source>
</evidence>
<evidence type="ECO:0000313" key="4">
    <source>
        <dbReference type="Proteomes" id="UP000582837"/>
    </source>
</evidence>
<evidence type="ECO:0000313" key="3">
    <source>
        <dbReference type="EMBL" id="MBB6069295.1"/>
    </source>
</evidence>
<organism evidence="3 4">
    <name type="scientific">Longimicrobium terrae</name>
    <dbReference type="NCBI Taxonomy" id="1639882"/>
    <lineage>
        <taxon>Bacteria</taxon>
        <taxon>Pseudomonadati</taxon>
        <taxon>Gemmatimonadota</taxon>
        <taxon>Longimicrobiia</taxon>
        <taxon>Longimicrobiales</taxon>
        <taxon>Longimicrobiaceae</taxon>
        <taxon>Longimicrobium</taxon>
    </lineage>
</organism>
<gene>
    <name evidence="3" type="ORF">HNQ61_000910</name>
</gene>
<evidence type="ECO:0000256" key="2">
    <source>
        <dbReference type="SAM" id="Phobius"/>
    </source>
</evidence>
<proteinExistence type="predicted"/>
<keyword evidence="2" id="KW-0472">Membrane</keyword>
<feature type="transmembrane region" description="Helical" evidence="2">
    <location>
        <begin position="70"/>
        <end position="97"/>
    </location>
</feature>
<accession>A0A841GW73</accession>
<dbReference type="RefSeq" id="WP_170037901.1">
    <property type="nucleotide sequence ID" value="NZ_JACHIA010000002.1"/>
</dbReference>
<keyword evidence="4" id="KW-1185">Reference proteome</keyword>
<reference evidence="3 4" key="1">
    <citation type="submission" date="2020-08" db="EMBL/GenBank/DDBJ databases">
        <title>Genomic Encyclopedia of Type Strains, Phase IV (KMG-IV): sequencing the most valuable type-strain genomes for metagenomic binning, comparative biology and taxonomic classification.</title>
        <authorList>
            <person name="Goeker M."/>
        </authorList>
    </citation>
    <scope>NUCLEOTIDE SEQUENCE [LARGE SCALE GENOMIC DNA]</scope>
    <source>
        <strain evidence="3 4">DSM 29007</strain>
    </source>
</reference>
<feature type="compositionally biased region" description="Polar residues" evidence="1">
    <location>
        <begin position="1"/>
        <end position="15"/>
    </location>
</feature>
<feature type="region of interest" description="Disordered" evidence="1">
    <location>
        <begin position="1"/>
        <end position="22"/>
    </location>
</feature>
<dbReference type="Proteomes" id="UP000582837">
    <property type="component" value="Unassembled WGS sequence"/>
</dbReference>
<keyword evidence="2" id="KW-0812">Transmembrane</keyword>
<protein>
    <submittedName>
        <fullName evidence="3">Uncharacterized protein (DUF983 family)</fullName>
    </submittedName>
</protein>
<keyword evidence="2" id="KW-1133">Transmembrane helix</keyword>
<dbReference type="InterPro" id="IPR009325">
    <property type="entry name" value="DUF983"/>
</dbReference>
<dbReference type="AlphaFoldDB" id="A0A841GW73"/>
<name>A0A841GW73_9BACT</name>
<sequence length="161" mass="17794">MTSTIEPAAPQTTPGTDPVEPGRGMKLVTRALRLRCPHCGQGSLRGPSWMKLARVCPSCGLRTERGEEDFFLGAMMFNIALSEGLLAIAIVGTMVVFWGAIPWTVLATAALVLMAIAPFAFFPFSNSIWLAADIWIRPVTADEMAWHRTQPHNTHRNFRDR</sequence>
<dbReference type="EMBL" id="JACHIA010000002">
    <property type="protein sequence ID" value="MBB6069295.1"/>
    <property type="molecule type" value="Genomic_DNA"/>
</dbReference>